<evidence type="ECO:0000256" key="1">
    <source>
        <dbReference type="SAM" id="MobiDB-lite"/>
    </source>
</evidence>
<dbReference type="EMBL" id="SSTD01018953">
    <property type="protein sequence ID" value="TYJ97159.1"/>
    <property type="molecule type" value="Genomic_DNA"/>
</dbReference>
<evidence type="ECO:0000313" key="2">
    <source>
        <dbReference type="EMBL" id="KAA0067601.1"/>
    </source>
</evidence>
<sequence>MNSQIDKQHQQQQVILKYIEGIIRDNSLAGKTMEGSTSHTKSGDTMLSEVSNDSKTNKRHEDVKPLDRNRFFKIHDLIDSKNLTIAVISFDGPALDWYRSNDELEAFKNWDDLKRGCWYNSKPFEMGR</sequence>
<organism evidence="2 4">
    <name type="scientific">Cucumis melo var. makuwa</name>
    <name type="common">Oriental melon</name>
    <dbReference type="NCBI Taxonomy" id="1194695"/>
    <lineage>
        <taxon>Eukaryota</taxon>
        <taxon>Viridiplantae</taxon>
        <taxon>Streptophyta</taxon>
        <taxon>Embryophyta</taxon>
        <taxon>Tracheophyta</taxon>
        <taxon>Spermatophyta</taxon>
        <taxon>Magnoliopsida</taxon>
        <taxon>eudicotyledons</taxon>
        <taxon>Gunneridae</taxon>
        <taxon>Pentapetalae</taxon>
        <taxon>rosids</taxon>
        <taxon>fabids</taxon>
        <taxon>Cucurbitales</taxon>
        <taxon>Cucurbitaceae</taxon>
        <taxon>Benincaseae</taxon>
        <taxon>Cucumis</taxon>
    </lineage>
</organism>
<dbReference type="EMBL" id="SSTE01000480">
    <property type="protein sequence ID" value="KAA0067601.1"/>
    <property type="molecule type" value="Genomic_DNA"/>
</dbReference>
<dbReference type="Proteomes" id="UP000321393">
    <property type="component" value="Unassembled WGS sequence"/>
</dbReference>
<comment type="caution">
    <text evidence="2">The sequence shown here is derived from an EMBL/GenBank/DDBJ whole genome shotgun (WGS) entry which is preliminary data.</text>
</comment>
<evidence type="ECO:0000313" key="4">
    <source>
        <dbReference type="Proteomes" id="UP000321393"/>
    </source>
</evidence>
<dbReference type="OrthoDB" id="1749511at2759"/>
<reference evidence="4 5" key="1">
    <citation type="submission" date="2019-08" db="EMBL/GenBank/DDBJ databases">
        <title>Draft genome sequences of two oriental melons (Cucumis melo L. var makuwa).</title>
        <authorList>
            <person name="Kwon S.-Y."/>
        </authorList>
    </citation>
    <scope>NUCLEOTIDE SEQUENCE [LARGE SCALE GENOMIC DNA]</scope>
    <source>
        <strain evidence="5">cv. Chang Bougi</strain>
        <strain evidence="4">cv. SW 3</strain>
        <tissue evidence="2">Leaf</tissue>
    </source>
</reference>
<evidence type="ECO:0000313" key="5">
    <source>
        <dbReference type="Proteomes" id="UP000321947"/>
    </source>
</evidence>
<accession>A0A5A7VPV4</accession>
<evidence type="ECO:0000313" key="3">
    <source>
        <dbReference type="EMBL" id="TYJ97159.1"/>
    </source>
</evidence>
<dbReference type="Proteomes" id="UP000321947">
    <property type="component" value="Unassembled WGS sequence"/>
</dbReference>
<gene>
    <name evidence="3" type="ORF">E5676_scaffold174G00360</name>
    <name evidence="2" type="ORF">E6C27_scaffold485G00680</name>
</gene>
<feature type="compositionally biased region" description="Polar residues" evidence="1">
    <location>
        <begin position="34"/>
        <end position="54"/>
    </location>
</feature>
<feature type="region of interest" description="Disordered" evidence="1">
    <location>
        <begin position="30"/>
        <end position="62"/>
    </location>
</feature>
<protein>
    <submittedName>
        <fullName evidence="2">Transposon Tf2-1 polyprotein isoform X1</fullName>
    </submittedName>
</protein>
<proteinExistence type="predicted"/>
<name>A0A5A7VPV4_CUCMM</name>
<dbReference type="AlphaFoldDB" id="A0A5A7VPV4"/>